<dbReference type="EMBL" id="LSRF01000033">
    <property type="protein sequence ID" value="KXP10482.1"/>
    <property type="molecule type" value="Genomic_DNA"/>
</dbReference>
<keyword evidence="1" id="KW-1133">Transmembrane helix</keyword>
<dbReference type="InterPro" id="IPR021202">
    <property type="entry name" value="Rv3654c-like"/>
</dbReference>
<evidence type="ECO:0000313" key="3">
    <source>
        <dbReference type="EMBL" id="KXP00162.1"/>
    </source>
</evidence>
<dbReference type="EMBL" id="LSRE01000008">
    <property type="protein sequence ID" value="KXP00162.1"/>
    <property type="molecule type" value="Genomic_DNA"/>
</dbReference>
<proteinExistence type="predicted"/>
<evidence type="ECO:0000313" key="4">
    <source>
        <dbReference type="EMBL" id="KXP10482.1"/>
    </source>
</evidence>
<comment type="caution">
    <text evidence="4">The sequence shown here is derived from an EMBL/GenBank/DDBJ whole genome shotgun (WGS) entry which is preliminary data.</text>
</comment>
<protein>
    <recommendedName>
        <fullName evidence="2">Putative Flp pilus-assembly TadG-like N-terminal domain-containing protein</fullName>
    </recommendedName>
</protein>
<feature type="domain" description="Putative Flp pilus-assembly TadG-like N-terminal" evidence="2">
    <location>
        <begin position="8"/>
        <end position="54"/>
    </location>
</feature>
<reference evidence="5" key="3">
    <citation type="submission" date="2016-02" db="EMBL/GenBank/DDBJ databases">
        <authorList>
            <person name="Wen L."/>
            <person name="He K."/>
            <person name="Yang H."/>
        </authorList>
    </citation>
    <scope>NUCLEOTIDE SEQUENCE [LARGE SCALE GENOMIC DNA]</scope>
    <source>
        <strain evidence="5">JCM 15929</strain>
    </source>
</reference>
<evidence type="ECO:0000313" key="5">
    <source>
        <dbReference type="Proteomes" id="UP000070258"/>
    </source>
</evidence>
<evidence type="ECO:0000259" key="2">
    <source>
        <dbReference type="Pfam" id="PF13400"/>
    </source>
</evidence>
<organism evidence="4 5">
    <name type="scientific">Tsukamurella pseudospumae</name>
    <dbReference type="NCBI Taxonomy" id="239498"/>
    <lineage>
        <taxon>Bacteria</taxon>
        <taxon>Bacillati</taxon>
        <taxon>Actinomycetota</taxon>
        <taxon>Actinomycetes</taxon>
        <taxon>Mycobacteriales</taxon>
        <taxon>Tsukamurellaceae</taxon>
        <taxon>Tsukamurella</taxon>
    </lineage>
</organism>
<dbReference type="AlphaFoldDB" id="A0A138AJB5"/>
<dbReference type="Proteomes" id="UP000070409">
    <property type="component" value="Unassembled WGS sequence"/>
</dbReference>
<evidence type="ECO:0000313" key="6">
    <source>
        <dbReference type="Proteomes" id="UP000070409"/>
    </source>
</evidence>
<keyword evidence="1" id="KW-0812">Transmembrane</keyword>
<keyword evidence="1" id="KW-0472">Membrane</keyword>
<evidence type="ECO:0000256" key="1">
    <source>
        <dbReference type="SAM" id="Phobius"/>
    </source>
</evidence>
<dbReference type="InterPro" id="IPR028087">
    <property type="entry name" value="Tad_N"/>
</dbReference>
<accession>A0A138AJB5</accession>
<sequence>MRAGAEDGVATVLAAVMVAAIITVVVMVVDVGAAVSARHRAQAAADLAALAGAASAIDVDAACAAADRLARANAGSLRACSVDGFDVVVRVSVPVSLAVFGSDEAVAVARAGPE</sequence>
<reference evidence="3 6" key="1">
    <citation type="submission" date="2016-02" db="EMBL/GenBank/DDBJ databases">
        <authorList>
            <person name="Teng J.L."/>
            <person name="Tang Y."/>
            <person name="Huang Y."/>
            <person name="Guo F."/>
            <person name="Wei W."/>
            <person name="Chen J.H."/>
            <person name="Wong S.Y."/>
            <person name="Lau S.K."/>
            <person name="Woo P.C."/>
        </authorList>
    </citation>
    <scope>NUCLEOTIDE SEQUENCE [LARGE SCALE GENOMIC DNA]</scope>
    <source>
        <strain evidence="3 6">JCM 13375</strain>
    </source>
</reference>
<dbReference type="Proteomes" id="UP000070258">
    <property type="component" value="Unassembled WGS sequence"/>
</dbReference>
<dbReference type="Pfam" id="PF13400">
    <property type="entry name" value="Tad"/>
    <property type="match status" value="1"/>
</dbReference>
<gene>
    <name evidence="4" type="ORF">AXK60_07425</name>
    <name evidence="3" type="ORF">AXK61_15600</name>
</gene>
<dbReference type="STRING" id="239498.AXK60_07425"/>
<dbReference type="NCBIfam" id="TIGR03816">
    <property type="entry name" value="tadE_like_DECH"/>
    <property type="match status" value="1"/>
</dbReference>
<keyword evidence="6" id="KW-1185">Reference proteome</keyword>
<feature type="transmembrane region" description="Helical" evidence="1">
    <location>
        <begin position="12"/>
        <end position="35"/>
    </location>
</feature>
<name>A0A138AJB5_9ACTN</name>
<reference evidence="4" key="2">
    <citation type="submission" date="2016-02" db="EMBL/GenBank/DDBJ databases">
        <authorList>
            <person name="Teng J.L."/>
            <person name="Yang Y."/>
            <person name="Huang Y."/>
            <person name="Guo F."/>
            <person name="Wei W."/>
            <person name="Chen J.H."/>
            <person name="Wong S.Y."/>
            <person name="Lau S.K."/>
            <person name="Woo P.C."/>
        </authorList>
    </citation>
    <scope>NUCLEOTIDE SEQUENCE</scope>
    <source>
        <strain evidence="4">JCM 15929</strain>
    </source>
</reference>